<keyword evidence="3" id="KW-1185">Reference proteome</keyword>
<evidence type="ECO:0000259" key="1">
    <source>
        <dbReference type="Pfam" id="PF06985"/>
    </source>
</evidence>
<reference evidence="2" key="1">
    <citation type="submission" date="2022-09" db="EMBL/GenBank/DDBJ databases">
        <title>Fusarium specimens isolated from Avocado Roots.</title>
        <authorList>
            <person name="Stajich J."/>
            <person name="Roper C."/>
            <person name="Heimlech-Rivalta G."/>
        </authorList>
    </citation>
    <scope>NUCLEOTIDE SEQUENCE</scope>
    <source>
        <strain evidence="2">CF00095</strain>
    </source>
</reference>
<dbReference type="Proteomes" id="UP001152024">
    <property type="component" value="Unassembled WGS sequence"/>
</dbReference>
<proteinExistence type="predicted"/>
<comment type="caution">
    <text evidence="2">The sequence shown here is derived from an EMBL/GenBank/DDBJ whole genome shotgun (WGS) entry which is preliminary data.</text>
</comment>
<gene>
    <name evidence="2" type="ORF">NW768_002619</name>
</gene>
<evidence type="ECO:0000313" key="2">
    <source>
        <dbReference type="EMBL" id="KAJ4138747.1"/>
    </source>
</evidence>
<evidence type="ECO:0000313" key="3">
    <source>
        <dbReference type="Proteomes" id="UP001152024"/>
    </source>
</evidence>
<dbReference type="PANTHER" id="PTHR33112:SF16">
    <property type="entry name" value="HETEROKARYON INCOMPATIBILITY DOMAIN-CONTAINING PROTEIN"/>
    <property type="match status" value="1"/>
</dbReference>
<dbReference type="Pfam" id="PF06985">
    <property type="entry name" value="HET"/>
    <property type="match status" value="1"/>
</dbReference>
<sequence>MPSRVLDIGGDLVQLIDVAPSQRGRYTALSHCWGGGVDNRTTTRNYAAQKKGLHYYDLPLSFQNAITVTIGLGLRYIWIDALCIIQDSQIDWEIESANMAAIYQNAYLVIGADMSPNAEGGFLNVQGGGFNDNGWPIATVDNNIIYARSEHRGNNNYQGPHPLESDPLSKRAWTLQEQILSSRMVHFTSKEIVWECKSALCCECLQLDRQGATEKSLLSLRALMDTSDPFPARFRTWYLLIDQVAYRSLTKPEDLLPCLSGIAQHFQNSGAGAYLAGLWREDLLMGLLWSSGRPDLSSRAVPYRGPSWSWASIDQIKYPYGSSSVFAIPDNTFKKIYARIIEAKCTPVGKDRLGAVSGGWLSVAAPLLELEGDMGICPHFDSDELHSQNLFGLFIGEFSRGPRLGAVRGLVLRQQCISTPTFERVGWFELESGEACELIQGAEESIVTIL</sequence>
<dbReference type="InterPro" id="IPR010730">
    <property type="entry name" value="HET"/>
</dbReference>
<feature type="domain" description="Heterokaryon incompatibility" evidence="1">
    <location>
        <begin position="26"/>
        <end position="177"/>
    </location>
</feature>
<organism evidence="2 3">
    <name type="scientific">Fusarium equiseti</name>
    <name type="common">Fusarium scirpi</name>
    <dbReference type="NCBI Taxonomy" id="61235"/>
    <lineage>
        <taxon>Eukaryota</taxon>
        <taxon>Fungi</taxon>
        <taxon>Dikarya</taxon>
        <taxon>Ascomycota</taxon>
        <taxon>Pezizomycotina</taxon>
        <taxon>Sordariomycetes</taxon>
        <taxon>Hypocreomycetidae</taxon>
        <taxon>Hypocreales</taxon>
        <taxon>Nectriaceae</taxon>
        <taxon>Fusarium</taxon>
        <taxon>Fusarium incarnatum-equiseti species complex</taxon>
    </lineage>
</organism>
<protein>
    <recommendedName>
        <fullName evidence="1">Heterokaryon incompatibility domain-containing protein</fullName>
    </recommendedName>
</protein>
<dbReference type="EMBL" id="JAOQBH010000003">
    <property type="protein sequence ID" value="KAJ4138747.1"/>
    <property type="molecule type" value="Genomic_DNA"/>
</dbReference>
<dbReference type="PANTHER" id="PTHR33112">
    <property type="entry name" value="DOMAIN PROTEIN, PUTATIVE-RELATED"/>
    <property type="match status" value="1"/>
</dbReference>
<accession>A0ABQ8RPS6</accession>
<name>A0ABQ8RPS6_FUSEQ</name>